<dbReference type="PIRSF" id="PIRSF002786">
    <property type="entry name" value="XcpX"/>
    <property type="match status" value="1"/>
</dbReference>
<feature type="domain" description="T2SS protein K second SAM-like" evidence="2">
    <location>
        <begin position="176"/>
        <end position="227"/>
    </location>
</feature>
<dbReference type="GO" id="GO:0009306">
    <property type="term" value="P:protein secretion"/>
    <property type="evidence" value="ECO:0007669"/>
    <property type="project" value="InterPro"/>
</dbReference>
<dbReference type="RefSeq" id="WP_093227442.1">
    <property type="nucleotide sequence ID" value="NZ_LT629803.1"/>
</dbReference>
<evidence type="ECO:0000256" key="1">
    <source>
        <dbReference type="PIRNR" id="PIRNR002786"/>
    </source>
</evidence>
<dbReference type="InterPro" id="IPR049179">
    <property type="entry name" value="T2SSK_SAM-like_2nd"/>
</dbReference>
<evidence type="ECO:0000259" key="2">
    <source>
        <dbReference type="Pfam" id="PF03934"/>
    </source>
</evidence>
<dbReference type="SUPFAM" id="SSF158544">
    <property type="entry name" value="GspK insert domain-like"/>
    <property type="match status" value="1"/>
</dbReference>
<dbReference type="GO" id="GO:0005886">
    <property type="term" value="C:plasma membrane"/>
    <property type="evidence" value="ECO:0007669"/>
    <property type="project" value="UniProtKB-SubCell"/>
</dbReference>
<dbReference type="Proteomes" id="UP000295254">
    <property type="component" value="Unassembled WGS sequence"/>
</dbReference>
<protein>
    <recommendedName>
        <fullName evidence="1">Type II secretion system protein K</fullName>
    </recommendedName>
</protein>
<keyword evidence="1" id="KW-0997">Cell inner membrane</keyword>
<dbReference type="Gene3D" id="3.30.1300.30">
    <property type="entry name" value="GSPII I/J protein-like"/>
    <property type="match status" value="1"/>
</dbReference>
<dbReference type="PANTHER" id="PTHR38831">
    <property type="entry name" value="TYPE II SECRETION SYSTEM PROTEIN K"/>
    <property type="match status" value="1"/>
</dbReference>
<keyword evidence="1" id="KW-1003">Cell membrane</keyword>
<dbReference type="InterPro" id="IPR005628">
    <property type="entry name" value="GspK"/>
</dbReference>
<dbReference type="AlphaFoldDB" id="A0A1H2PBJ8"/>
<dbReference type="InterPro" id="IPR038072">
    <property type="entry name" value="GspK_central_sf"/>
</dbReference>
<keyword evidence="1" id="KW-0472">Membrane</keyword>
<proteinExistence type="inferred from homology"/>
<comment type="subcellular location">
    <subcellularLocation>
        <location evidence="1">Cell inner membrane</location>
    </subcellularLocation>
</comment>
<comment type="caution">
    <text evidence="3">The sequence shown here is derived from an EMBL/GenBank/DDBJ whole genome shotgun (WGS) entry which is preliminary data.</text>
</comment>
<keyword evidence="4" id="KW-1185">Reference proteome</keyword>
<dbReference type="STRING" id="95300.SAMN05216558_4739"/>
<organism evidence="3 4">
    <name type="scientific">Pseudomonas vancouverensis</name>
    <dbReference type="NCBI Taxonomy" id="95300"/>
    <lineage>
        <taxon>Bacteria</taxon>
        <taxon>Pseudomonadati</taxon>
        <taxon>Pseudomonadota</taxon>
        <taxon>Gammaproteobacteria</taxon>
        <taxon>Pseudomonadales</taxon>
        <taxon>Pseudomonadaceae</taxon>
        <taxon>Pseudomonas</taxon>
    </lineage>
</organism>
<keyword evidence="1" id="KW-0813">Transport</keyword>
<evidence type="ECO:0000313" key="4">
    <source>
        <dbReference type="Proteomes" id="UP000295254"/>
    </source>
</evidence>
<evidence type="ECO:0000313" key="3">
    <source>
        <dbReference type="EMBL" id="TDB58004.1"/>
    </source>
</evidence>
<dbReference type="Pfam" id="PF03934">
    <property type="entry name" value="T2SSK"/>
    <property type="match status" value="1"/>
</dbReference>
<comment type="similarity">
    <text evidence="1">Belongs to the GSP K family.</text>
</comment>
<sequence length="283" mass="31011">MKHRQRGIALISVLLVLSLALLIVGGLLRSHHLSLQSSGQVLQQLGLHQLAAGGERWAVLLLQDALRDPEQPVERMPDWKALTPEFDAEDAQILVDIEDLAGRFNVNSLLRKGQIDQVTLKRWARLLLLLEVPPVSLDQVGALHELSQLRLLDGIDGALLQQLEPWVAVLPVEAALNINAASPLLIRALGEIDGATAEALAHQALASPWASVQAFTQDPLISGLGLSSHGLGITSRWYRIQVRVTQGGRSLQLATDVEHDPKALQLSVLQRRFMPVNNQQRSQ</sequence>
<dbReference type="OrthoDB" id="5293133at2"/>
<dbReference type="EMBL" id="RRZK01000031">
    <property type="protein sequence ID" value="TDB58004.1"/>
    <property type="molecule type" value="Genomic_DNA"/>
</dbReference>
<gene>
    <name evidence="3" type="ORF">EIY72_23815</name>
</gene>
<name>A0A1H2PBJ8_PSEVA</name>
<dbReference type="PANTHER" id="PTHR38831:SF1">
    <property type="entry name" value="TYPE II SECRETION SYSTEM PROTEIN K-RELATED"/>
    <property type="match status" value="1"/>
</dbReference>
<reference evidence="4" key="1">
    <citation type="journal article" date="2019" name="bioRxiv">
        <title>Bacterially produced spermidine induces plant systemic susceptibility to pathogens.</title>
        <authorList>
            <person name="Melnyk R.A."/>
            <person name="Beskrovnaya P.A."/>
            <person name="Liu Z."/>
            <person name="Song Y."/>
            <person name="Haney C.H."/>
        </authorList>
    </citation>
    <scope>NUCLEOTIDE SEQUENCE [LARGE SCALE GENOMIC DNA]</scope>
    <source>
        <strain evidence="4">Dha-51</strain>
    </source>
</reference>
<accession>A0A1H2PBJ8</accession>